<evidence type="ECO:0000313" key="3">
    <source>
        <dbReference type="Proteomes" id="UP000029228"/>
    </source>
</evidence>
<gene>
    <name evidence="2" type="ORF">JCM19235_6427</name>
</gene>
<accession>A0A090RUH8</accession>
<protein>
    <submittedName>
        <fullName evidence="2">Oligopeptide ABC transporter</fullName>
    </submittedName>
</protein>
<dbReference type="PANTHER" id="PTHR30290">
    <property type="entry name" value="PERIPLASMIC BINDING COMPONENT OF ABC TRANSPORTER"/>
    <property type="match status" value="1"/>
</dbReference>
<dbReference type="PANTHER" id="PTHR30290:SF72">
    <property type="entry name" value="HTH-TYPE TRANSCRIPTIONAL REGULATOR SGRR"/>
    <property type="match status" value="1"/>
</dbReference>
<dbReference type="AlphaFoldDB" id="A0A090RUH8"/>
<comment type="caution">
    <text evidence="2">The sequence shown here is derived from an EMBL/GenBank/DDBJ whole genome shotgun (WGS) entry which is preliminary data.</text>
</comment>
<keyword evidence="3" id="KW-1185">Reference proteome</keyword>
<dbReference type="GO" id="GO:0015833">
    <property type="term" value="P:peptide transport"/>
    <property type="evidence" value="ECO:0007669"/>
    <property type="project" value="TreeGrafter"/>
</dbReference>
<dbReference type="InterPro" id="IPR000914">
    <property type="entry name" value="SBP_5_dom"/>
</dbReference>
<dbReference type="Proteomes" id="UP000029228">
    <property type="component" value="Unassembled WGS sequence"/>
</dbReference>
<organism evidence="2 3">
    <name type="scientific">Vibrio maritimus</name>
    <dbReference type="NCBI Taxonomy" id="990268"/>
    <lineage>
        <taxon>Bacteria</taxon>
        <taxon>Pseudomonadati</taxon>
        <taxon>Pseudomonadota</taxon>
        <taxon>Gammaproteobacteria</taxon>
        <taxon>Vibrionales</taxon>
        <taxon>Vibrionaceae</taxon>
        <taxon>Vibrio</taxon>
    </lineage>
</organism>
<feature type="domain" description="Solute-binding protein family 5" evidence="1">
    <location>
        <begin position="25"/>
        <end position="174"/>
    </location>
</feature>
<dbReference type="GO" id="GO:1904680">
    <property type="term" value="F:peptide transmembrane transporter activity"/>
    <property type="evidence" value="ECO:0007669"/>
    <property type="project" value="TreeGrafter"/>
</dbReference>
<dbReference type="EMBL" id="BBMR01000002">
    <property type="protein sequence ID" value="GAL17874.1"/>
    <property type="molecule type" value="Genomic_DNA"/>
</dbReference>
<reference evidence="2 3" key="1">
    <citation type="submission" date="2014-09" db="EMBL/GenBank/DDBJ databases">
        <title>Vibrio maritimus JCM 19235. (C45) whole genome shotgun sequence.</title>
        <authorList>
            <person name="Sawabe T."/>
            <person name="Meirelles P."/>
            <person name="Nakanishi M."/>
            <person name="Sayaka M."/>
            <person name="Hattori M."/>
            <person name="Ohkuma M."/>
        </authorList>
    </citation>
    <scope>NUCLEOTIDE SEQUENCE [LARGE SCALE GENOMIC DNA]</scope>
    <source>
        <strain evidence="3">JCM19235</strain>
    </source>
</reference>
<name>A0A090RUH8_9VIBR</name>
<dbReference type="Gene3D" id="3.40.190.10">
    <property type="entry name" value="Periplasmic binding protein-like II"/>
    <property type="match status" value="1"/>
</dbReference>
<evidence type="ECO:0000313" key="2">
    <source>
        <dbReference type="EMBL" id="GAL17874.1"/>
    </source>
</evidence>
<proteinExistence type="predicted"/>
<dbReference type="STRING" id="990268.JCM19235_6427"/>
<dbReference type="SUPFAM" id="SSF53850">
    <property type="entry name" value="Periplasmic binding protein-like II"/>
    <property type="match status" value="1"/>
</dbReference>
<dbReference type="InterPro" id="IPR039424">
    <property type="entry name" value="SBP_5"/>
</dbReference>
<sequence length="390" mass="44806">MERTERHLIHEVYQTLVTSQGEDTVENLAHEWEANSDYTKWHFYLRSGATFHDQTPITSVDVIESLRGLGQSEYWGRLYDHIETFIAHAPHQLEIQLNQPDPNFLTLLSRSEASIMPKGMVHRTESSFRPIGSGPFFVEVNSDKLLRLTRNNEFSGKTALVQHIELWIHEDWAADKKCAENFFFLNEEEDTYTASTADIGYFFLLLNQRELQTSGFKHQLEALFSSEQAIHLECPAPLTFSFENNNENRAFATKLHQGLSLGGIEGTGTQVVYGHPAVNQSLAIGGIRLEGDRATSLFAFFKLYPYWDKALTWKQQDKLKRSLSVCRTTTNERKRETLLDELLLWLYQDNILAIIKSEDLTLTLPSRIRGVEINSIGWCDFAQLWIKAKT</sequence>
<dbReference type="Pfam" id="PF00496">
    <property type="entry name" value="SBP_bac_5"/>
    <property type="match status" value="1"/>
</dbReference>
<evidence type="ECO:0000259" key="1">
    <source>
        <dbReference type="Pfam" id="PF00496"/>
    </source>
</evidence>